<keyword evidence="5" id="KW-1185">Reference proteome</keyword>
<feature type="region of interest" description="Disordered" evidence="1">
    <location>
        <begin position="38"/>
        <end position="57"/>
    </location>
</feature>
<evidence type="ECO:0000313" key="4">
    <source>
        <dbReference type="EMBL" id="MEO9246272.1"/>
    </source>
</evidence>
<dbReference type="Proteomes" id="UP001484097">
    <property type="component" value="Unassembled WGS sequence"/>
</dbReference>
<sequence length="204" mass="21917">MRVSVKCYRRVTAAALLSVAGLMLVGCAGTVDRGAVRSDGSNAPEAHASVSTSPPQDVTVPELPAAALVHSEAAVEATVEFWWEALHYLRSTGDPEPLFRLYDADCELCLQQALAWSDLYEDGGWAAVSPPELSIDSTIYDQGRATAGVDIGVSESPIQIFDAEGQPIPALAVEGSHEEPWMVSLIFDDEASLWRVEEMRIAEG</sequence>
<feature type="signal peptide" evidence="2">
    <location>
        <begin position="1"/>
        <end position="28"/>
    </location>
</feature>
<evidence type="ECO:0000256" key="2">
    <source>
        <dbReference type="SAM" id="SignalP"/>
    </source>
</evidence>
<gene>
    <name evidence="4" type="ORF">ABDK96_01080</name>
</gene>
<keyword evidence="2" id="KW-0732">Signal</keyword>
<feature type="domain" description="DUF6318" evidence="3">
    <location>
        <begin position="51"/>
        <end position="198"/>
    </location>
</feature>
<evidence type="ECO:0000259" key="3">
    <source>
        <dbReference type="Pfam" id="PF19843"/>
    </source>
</evidence>
<dbReference type="PROSITE" id="PS51257">
    <property type="entry name" value="PROKAR_LIPOPROTEIN"/>
    <property type="match status" value="1"/>
</dbReference>
<accession>A0ABV0IDN7</accession>
<dbReference type="Pfam" id="PF19843">
    <property type="entry name" value="DUF6318"/>
    <property type="match status" value="1"/>
</dbReference>
<evidence type="ECO:0000313" key="5">
    <source>
        <dbReference type="Proteomes" id="UP001484097"/>
    </source>
</evidence>
<reference evidence="4 5" key="1">
    <citation type="submission" date="2024-05" db="EMBL/GenBank/DDBJ databases">
        <authorList>
            <person name="Yi C."/>
        </authorList>
    </citation>
    <scope>NUCLEOTIDE SEQUENCE [LARGE SCALE GENOMIC DNA]</scope>
    <source>
        <strain evidence="4 5">XS13</strain>
    </source>
</reference>
<evidence type="ECO:0000256" key="1">
    <source>
        <dbReference type="SAM" id="MobiDB-lite"/>
    </source>
</evidence>
<organism evidence="4 5">
    <name type="scientific">Citricoccus nitrophenolicus</name>
    <dbReference type="NCBI Taxonomy" id="863575"/>
    <lineage>
        <taxon>Bacteria</taxon>
        <taxon>Bacillati</taxon>
        <taxon>Actinomycetota</taxon>
        <taxon>Actinomycetes</taxon>
        <taxon>Micrococcales</taxon>
        <taxon>Micrococcaceae</taxon>
        <taxon>Citricoccus</taxon>
    </lineage>
</organism>
<dbReference type="InterPro" id="IPR046281">
    <property type="entry name" value="DUF6318"/>
</dbReference>
<feature type="chain" id="PRO_5045963720" evidence="2">
    <location>
        <begin position="29"/>
        <end position="204"/>
    </location>
</feature>
<proteinExistence type="predicted"/>
<name>A0ABV0IDN7_9MICC</name>
<comment type="caution">
    <text evidence="4">The sequence shown here is derived from an EMBL/GenBank/DDBJ whole genome shotgun (WGS) entry which is preliminary data.</text>
</comment>
<dbReference type="RefSeq" id="WP_347918228.1">
    <property type="nucleotide sequence ID" value="NZ_JBDXMX010000001.1"/>
</dbReference>
<dbReference type="EMBL" id="JBDXMX010000001">
    <property type="protein sequence ID" value="MEO9246272.1"/>
    <property type="molecule type" value="Genomic_DNA"/>
</dbReference>
<protein>
    <submittedName>
        <fullName evidence="4">DUF6318 family protein</fullName>
    </submittedName>
</protein>